<dbReference type="STRING" id="59925.EU91_1530"/>
<dbReference type="Pfam" id="PF00106">
    <property type="entry name" value="adh_short"/>
    <property type="match status" value="1"/>
</dbReference>
<gene>
    <name evidence="3" type="ORF">EU91_1530</name>
</gene>
<dbReference type="InterPro" id="IPR036291">
    <property type="entry name" value="NAD(P)-bd_dom_sf"/>
</dbReference>
<dbReference type="Gene3D" id="3.40.50.720">
    <property type="entry name" value="NAD(P)-binding Rossmann-like Domain"/>
    <property type="match status" value="1"/>
</dbReference>
<dbReference type="OrthoDB" id="9809821at2"/>
<accession>A0A0A1ZBB5</accession>
<evidence type="ECO:0000313" key="3">
    <source>
        <dbReference type="EMBL" id="KGF85429.1"/>
    </source>
</evidence>
<dbReference type="GO" id="GO:0016491">
    <property type="term" value="F:oxidoreductase activity"/>
    <property type="evidence" value="ECO:0007669"/>
    <property type="project" value="UniProtKB-KW"/>
</dbReference>
<dbReference type="SUPFAM" id="SSF51735">
    <property type="entry name" value="NAD(P)-binding Rossmann-fold domains"/>
    <property type="match status" value="1"/>
</dbReference>
<name>A0A0A1ZBB5_PROMR</name>
<protein>
    <submittedName>
        <fullName evidence="3">Short-chain dehydrogenase/reductase (SDR)</fullName>
    </submittedName>
</protein>
<dbReference type="AlphaFoldDB" id="A0A0A1ZBB5"/>
<reference evidence="4" key="1">
    <citation type="journal article" date="2014" name="Sci. Data">
        <title>Genomes of diverse isolates of the marine cyanobacterium Prochlorococcus.</title>
        <authorList>
            <person name="Biller S."/>
            <person name="Berube P."/>
            <person name="Thompson J."/>
            <person name="Kelly L."/>
            <person name="Roggensack S."/>
            <person name="Awad L."/>
            <person name="Roache-Johnson K."/>
            <person name="Ding H."/>
            <person name="Giovannoni S.J."/>
            <person name="Moore L.R."/>
            <person name="Chisholm S.W."/>
        </authorList>
    </citation>
    <scope>NUCLEOTIDE SEQUENCE [LARGE SCALE GENOMIC DNA]</scope>
    <source>
        <strain evidence="4">GP2</strain>
    </source>
</reference>
<evidence type="ECO:0000256" key="1">
    <source>
        <dbReference type="ARBA" id="ARBA00006484"/>
    </source>
</evidence>
<evidence type="ECO:0000256" key="2">
    <source>
        <dbReference type="ARBA" id="ARBA00023002"/>
    </source>
</evidence>
<proteinExistence type="inferred from homology"/>
<sequence length="309" mass="34384">MTATISRPKISNWETSNIPNLVGKTALITGANSGLGYYTAKALAEKNAHVVIACRSLEKANQTIKKLKVLNPEGLFTPLELDLSDLKNIVEVQSKIFDNFENLDLLINNAGIMHPPKTLSAQGYEIQFAVNHLAHMLLTLKLLPIIEKKEESRIVTVTSGAQFFGKVGWKNLKAENYYNKWESYSNSKLANVMFALELNENLKHKNILSLAAHPGIAKTNLFTAQKPNPGPLETISLELFSPIFQTAEMGALPQLFAATSPEARGGDHYGPRFNFRGHPKLSPTSPFAMNKKERKNLWEKSLEILNNFL</sequence>
<dbReference type="InterPro" id="IPR002347">
    <property type="entry name" value="SDR_fam"/>
</dbReference>
<dbReference type="PRINTS" id="PR00081">
    <property type="entry name" value="GDHRDH"/>
</dbReference>
<dbReference type="eggNOG" id="COG1028">
    <property type="taxonomic scope" value="Bacteria"/>
</dbReference>
<comment type="similarity">
    <text evidence="1">Belongs to the short-chain dehydrogenases/reductases (SDR) family.</text>
</comment>
<dbReference type="PANTHER" id="PTHR24320:SF148">
    <property type="entry name" value="NAD(P)-BINDING ROSSMANN-FOLD SUPERFAMILY PROTEIN"/>
    <property type="match status" value="1"/>
</dbReference>
<dbReference type="RefSeq" id="WP_032524942.1">
    <property type="nucleotide sequence ID" value="NZ_CP138934.1"/>
</dbReference>
<dbReference type="Proteomes" id="UP000030598">
    <property type="component" value="Unassembled WGS sequence"/>
</dbReference>
<dbReference type="EMBL" id="JNAH01000008">
    <property type="protein sequence ID" value="KGF85429.1"/>
    <property type="molecule type" value="Genomic_DNA"/>
</dbReference>
<dbReference type="NCBIfam" id="NF004846">
    <property type="entry name" value="PRK06197.1"/>
    <property type="match status" value="1"/>
</dbReference>
<evidence type="ECO:0000313" key="4">
    <source>
        <dbReference type="Proteomes" id="UP000030598"/>
    </source>
</evidence>
<dbReference type="PANTHER" id="PTHR24320">
    <property type="entry name" value="RETINOL DEHYDROGENASE"/>
    <property type="match status" value="1"/>
</dbReference>
<keyword evidence="2" id="KW-0560">Oxidoreductase</keyword>
<comment type="caution">
    <text evidence="3">The sequence shown here is derived from an EMBL/GenBank/DDBJ whole genome shotgun (WGS) entry which is preliminary data.</text>
</comment>
<organism evidence="3 4">
    <name type="scientific">Prochlorococcus marinus str. GP2</name>
    <dbReference type="NCBI Taxonomy" id="59925"/>
    <lineage>
        <taxon>Bacteria</taxon>
        <taxon>Bacillati</taxon>
        <taxon>Cyanobacteriota</taxon>
        <taxon>Cyanophyceae</taxon>
        <taxon>Synechococcales</taxon>
        <taxon>Prochlorococcaceae</taxon>
        <taxon>Prochlorococcus</taxon>
    </lineage>
</organism>